<organism evidence="1 2">
    <name type="scientific">Planobispora rosea</name>
    <dbReference type="NCBI Taxonomy" id="35762"/>
    <lineage>
        <taxon>Bacteria</taxon>
        <taxon>Bacillati</taxon>
        <taxon>Actinomycetota</taxon>
        <taxon>Actinomycetes</taxon>
        <taxon>Streptosporangiales</taxon>
        <taxon>Streptosporangiaceae</taxon>
        <taxon>Planobispora</taxon>
    </lineage>
</organism>
<accession>A0A8J3S202</accession>
<evidence type="ECO:0000313" key="2">
    <source>
        <dbReference type="Proteomes" id="UP000655044"/>
    </source>
</evidence>
<gene>
    <name evidence="1" type="ORF">Pro02_38030</name>
</gene>
<sequence length="79" mass="8539">MGLADGVDRVVEVVEHVHRQGRVEREPALIAVLEAAGFAERPCAFSPPGECSSTGDANRMSEIFMIWPGCVRLLGCDLL</sequence>
<protein>
    <submittedName>
        <fullName evidence="1">Uncharacterized protein</fullName>
    </submittedName>
</protein>
<name>A0A8J3S202_PLARO</name>
<dbReference type="Proteomes" id="UP000655044">
    <property type="component" value="Unassembled WGS sequence"/>
</dbReference>
<dbReference type="AlphaFoldDB" id="A0A8J3S202"/>
<comment type="caution">
    <text evidence="1">The sequence shown here is derived from an EMBL/GenBank/DDBJ whole genome shotgun (WGS) entry which is preliminary data.</text>
</comment>
<evidence type="ECO:0000313" key="1">
    <source>
        <dbReference type="EMBL" id="GIH85395.1"/>
    </source>
</evidence>
<proteinExistence type="predicted"/>
<dbReference type="EMBL" id="BOOI01000035">
    <property type="protein sequence ID" value="GIH85395.1"/>
    <property type="molecule type" value="Genomic_DNA"/>
</dbReference>
<reference evidence="1" key="1">
    <citation type="submission" date="2021-01" db="EMBL/GenBank/DDBJ databases">
        <title>Whole genome shotgun sequence of Planobispora rosea NBRC 15558.</title>
        <authorList>
            <person name="Komaki H."/>
            <person name="Tamura T."/>
        </authorList>
    </citation>
    <scope>NUCLEOTIDE SEQUENCE</scope>
    <source>
        <strain evidence="1">NBRC 15558</strain>
    </source>
</reference>
<keyword evidence="2" id="KW-1185">Reference proteome</keyword>